<feature type="compositionally biased region" description="Basic and acidic residues" evidence="1">
    <location>
        <begin position="51"/>
        <end position="64"/>
    </location>
</feature>
<gene>
    <name evidence="2" type="ORF">BD324DRAFT_35455</name>
</gene>
<feature type="compositionally biased region" description="Low complexity" evidence="1">
    <location>
        <begin position="272"/>
        <end position="284"/>
    </location>
</feature>
<evidence type="ECO:0000313" key="3">
    <source>
        <dbReference type="Proteomes" id="UP000193218"/>
    </source>
</evidence>
<feature type="region of interest" description="Disordered" evidence="1">
    <location>
        <begin position="29"/>
        <end position="66"/>
    </location>
</feature>
<feature type="compositionally biased region" description="Polar residues" evidence="1">
    <location>
        <begin position="804"/>
        <end position="815"/>
    </location>
</feature>
<evidence type="ECO:0000313" key="2">
    <source>
        <dbReference type="EMBL" id="ORX41048.1"/>
    </source>
</evidence>
<feature type="compositionally biased region" description="Low complexity" evidence="1">
    <location>
        <begin position="845"/>
        <end position="875"/>
    </location>
</feature>
<feature type="region of interest" description="Disordered" evidence="1">
    <location>
        <begin position="389"/>
        <end position="421"/>
    </location>
</feature>
<feature type="compositionally biased region" description="Low complexity" evidence="1">
    <location>
        <begin position="408"/>
        <end position="421"/>
    </location>
</feature>
<feature type="region of interest" description="Disordered" evidence="1">
    <location>
        <begin position="454"/>
        <end position="482"/>
    </location>
</feature>
<dbReference type="EMBL" id="NBSH01000001">
    <property type="protein sequence ID" value="ORX41048.1"/>
    <property type="molecule type" value="Genomic_DNA"/>
</dbReference>
<protein>
    <submittedName>
        <fullName evidence="2">Uncharacterized protein</fullName>
    </submittedName>
</protein>
<comment type="caution">
    <text evidence="2">The sequence shown here is derived from an EMBL/GenBank/DDBJ whole genome shotgun (WGS) entry which is preliminary data.</text>
</comment>
<keyword evidence="3" id="KW-1185">Reference proteome</keyword>
<sequence>MSKRQQGQSSECSATESLLTHLPLTSTLVPDRGIPWSDEGLSGGPLASPVDGKDGGHTPKDAAIKGHYAPKPIRRQYHPRDTPCQFIITTPKDGSTGLVSSITDIHQCEPKSKLYPAIAPRPAPMSTLEMSSSSLHRHWPESLTRSNLAHIKVHEDRALCAGSSIDSNLKSPDSVLHPVHQSSLCSPSSKISLVSPSPSLEQSSLAALSPPGRPLPDTPASPFISRRKISTASQSSIISTSTSASSCLTMTSSSSAPTLATFSSVSTASSSCTTSSLHSSPSLSRFDPGDDFLPKPLRYPRLSKSMAKLTDSGSSRSKSRGKSPGRSVKSSSSQRSLTSSILSTPSSAGFSPTRTSPTSCSIPPTPTSTRSLPNKDLSAVQDLPEMLLIRPQQKSSTPETKTARSVMPLSPTASSVSQSSSRALRHSFASVTSTLFSTEDHTLTDCGSLVSASTSASSTLTSIETDEGEDNDNGLHGTCRDSSRDSRCRVRVWEPESEGGPQAGLDEFPLPSTSTPIRFEAFTTCVETDATPRASNGEHVSPFVDGQQSRHFQPDCLLDRTPKSYLVRSESDISVIRKFPLPPARSPIITNTTQSSARASVEQSPRSLLRAYIPLPRLQEEEALSVVPSEEERENVEESTVLPYLKSEDSLIDAMAFEADESDLDIHAPLVDIALKSRIISPNSRLARPTSGFSSSSSTFSSSTSRRRATGVMSYGQGSAALYLQPFSSPASKRSSTRSSLGTLRPLSTPTRHSGEGWSGSESEEEEFVNALQAISLKRLSTPKLKRIPSLLKTVRANRGSAMKSPTSSTQNPRNLSPLCPTYGDDQRRQSSIPATLGYSSLRGFNSPRTPTSSRSNRFSGQSQTSQLSSGTLSGPESTPLTPCSSNTTHRIRSDSPLLSPRYAERCDSDQSGGSKVADVPHLPRPTRRVEGWGMPEILIDEEWSSADEAIHGWSDDEDGILGVGRFIRDEGDDWLLGERLEE</sequence>
<feature type="region of interest" description="Disordered" evidence="1">
    <location>
        <begin position="796"/>
        <end position="929"/>
    </location>
</feature>
<reference evidence="2 3" key="1">
    <citation type="submission" date="2017-03" db="EMBL/GenBank/DDBJ databases">
        <title>Widespread Adenine N6-methylation of Active Genes in Fungi.</title>
        <authorList>
            <consortium name="DOE Joint Genome Institute"/>
            <person name="Mondo S.J."/>
            <person name="Dannebaum R.O."/>
            <person name="Kuo R.C."/>
            <person name="Louie K.B."/>
            <person name="Bewick A.J."/>
            <person name="Labutti K."/>
            <person name="Haridas S."/>
            <person name="Kuo A."/>
            <person name="Salamov A."/>
            <person name="Ahrendt S.R."/>
            <person name="Lau R."/>
            <person name="Bowen B.P."/>
            <person name="Lipzen A."/>
            <person name="Sullivan W."/>
            <person name="Andreopoulos W.B."/>
            <person name="Clum A."/>
            <person name="Lindquist E."/>
            <person name="Daum C."/>
            <person name="Northen T.R."/>
            <person name="Ramamoorthy G."/>
            <person name="Schmitz R.J."/>
            <person name="Gryganskyi A."/>
            <person name="Culley D."/>
            <person name="Magnuson J."/>
            <person name="James T.Y."/>
            <person name="O'Malley M.A."/>
            <person name="Stajich J.E."/>
            <person name="Spatafora J.W."/>
            <person name="Visel A."/>
            <person name="Grigoriev I.V."/>
        </authorList>
    </citation>
    <scope>NUCLEOTIDE SEQUENCE [LARGE SCALE GENOMIC DNA]</scope>
    <source>
        <strain evidence="2 3">NRRL Y-17943</strain>
    </source>
</reference>
<feature type="compositionally biased region" description="Low complexity" evidence="1">
    <location>
        <begin position="728"/>
        <end position="752"/>
    </location>
</feature>
<dbReference type="InParanoid" id="A0A1Y1USQ4"/>
<feature type="compositionally biased region" description="Low complexity" evidence="1">
    <location>
        <begin position="324"/>
        <end position="372"/>
    </location>
</feature>
<feature type="region of interest" description="Disordered" evidence="1">
    <location>
        <begin position="272"/>
        <end position="375"/>
    </location>
</feature>
<dbReference type="RefSeq" id="XP_021874727.1">
    <property type="nucleotide sequence ID" value="XM_022012567.1"/>
</dbReference>
<proteinExistence type="predicted"/>
<dbReference type="AlphaFoldDB" id="A0A1Y1USQ4"/>
<feature type="compositionally biased region" description="Polar residues" evidence="1">
    <location>
        <begin position="876"/>
        <end position="889"/>
    </location>
</feature>
<feature type="compositionally biased region" description="Low complexity" evidence="1">
    <location>
        <begin position="690"/>
        <end position="704"/>
    </location>
</feature>
<dbReference type="GeneID" id="33554375"/>
<feature type="region of interest" description="Disordered" evidence="1">
    <location>
        <begin position="728"/>
        <end position="763"/>
    </location>
</feature>
<feature type="region of interest" description="Disordered" evidence="1">
    <location>
        <begin position="202"/>
        <end position="223"/>
    </location>
</feature>
<dbReference type="Proteomes" id="UP000193218">
    <property type="component" value="Unassembled WGS sequence"/>
</dbReference>
<evidence type="ECO:0000256" key="1">
    <source>
        <dbReference type="SAM" id="MobiDB-lite"/>
    </source>
</evidence>
<feature type="region of interest" description="Disordered" evidence="1">
    <location>
        <begin position="685"/>
        <end position="712"/>
    </location>
</feature>
<name>A0A1Y1USQ4_9TREE</name>
<accession>A0A1Y1USQ4</accession>
<organism evidence="2 3">
    <name type="scientific">Kockovaella imperatae</name>
    <dbReference type="NCBI Taxonomy" id="4999"/>
    <lineage>
        <taxon>Eukaryota</taxon>
        <taxon>Fungi</taxon>
        <taxon>Dikarya</taxon>
        <taxon>Basidiomycota</taxon>
        <taxon>Agaricomycotina</taxon>
        <taxon>Tremellomycetes</taxon>
        <taxon>Tremellales</taxon>
        <taxon>Cuniculitremaceae</taxon>
        <taxon>Kockovaella</taxon>
    </lineage>
</organism>